<dbReference type="Proteomes" id="UP000606172">
    <property type="component" value="Unassembled WGS sequence"/>
</dbReference>
<organism evidence="1 2">
    <name type="scientific">Sinosporangium siamense</name>
    <dbReference type="NCBI Taxonomy" id="1367973"/>
    <lineage>
        <taxon>Bacteria</taxon>
        <taxon>Bacillati</taxon>
        <taxon>Actinomycetota</taxon>
        <taxon>Actinomycetes</taxon>
        <taxon>Streptosporangiales</taxon>
        <taxon>Streptosporangiaceae</taxon>
        <taxon>Sinosporangium</taxon>
    </lineage>
</organism>
<sequence length="61" mass="6853">MKFVLELDMTSAAFKENPVAELGRVLRYWGGNIGHYEMAPGSGEVIYDSNYHEVGKWSITS</sequence>
<name>A0A919RR36_9ACTN</name>
<evidence type="ECO:0000313" key="1">
    <source>
        <dbReference type="EMBL" id="GII97505.1"/>
    </source>
</evidence>
<evidence type="ECO:0000313" key="2">
    <source>
        <dbReference type="Proteomes" id="UP000606172"/>
    </source>
</evidence>
<keyword evidence="2" id="KW-1185">Reference proteome</keyword>
<protein>
    <submittedName>
        <fullName evidence="1">Uncharacterized protein</fullName>
    </submittedName>
</protein>
<accession>A0A919RR36</accession>
<proteinExistence type="predicted"/>
<dbReference type="EMBL" id="BOOW01000061">
    <property type="protein sequence ID" value="GII97505.1"/>
    <property type="molecule type" value="Genomic_DNA"/>
</dbReference>
<gene>
    <name evidence="1" type="ORF">Ssi02_77360</name>
</gene>
<dbReference type="RefSeq" id="WP_204033806.1">
    <property type="nucleotide sequence ID" value="NZ_BOOW01000061.1"/>
</dbReference>
<dbReference type="AlphaFoldDB" id="A0A919RR36"/>
<reference evidence="1" key="1">
    <citation type="submission" date="2021-01" db="EMBL/GenBank/DDBJ databases">
        <title>Whole genome shotgun sequence of Sinosporangium siamense NBRC 109515.</title>
        <authorList>
            <person name="Komaki H."/>
            <person name="Tamura T."/>
        </authorList>
    </citation>
    <scope>NUCLEOTIDE SEQUENCE</scope>
    <source>
        <strain evidence="1">NBRC 109515</strain>
    </source>
</reference>
<comment type="caution">
    <text evidence="1">The sequence shown here is derived from an EMBL/GenBank/DDBJ whole genome shotgun (WGS) entry which is preliminary data.</text>
</comment>